<dbReference type="EMBL" id="OAOP01000008">
    <property type="protein sequence ID" value="SNX74127.1"/>
    <property type="molecule type" value="Genomic_DNA"/>
</dbReference>
<reference evidence="1 2" key="1">
    <citation type="submission" date="2017-08" db="EMBL/GenBank/DDBJ databases">
        <authorList>
            <person name="de Groot N.N."/>
        </authorList>
    </citation>
    <scope>NUCLEOTIDE SEQUENCE [LARGE SCALE GENOMIC DNA]</scope>
    <source>
        <strain evidence="1 2">JC228</strain>
    </source>
</reference>
<dbReference type="PANTHER" id="PTHR48098:SF3">
    <property type="entry name" value="IRON(III) ENTEROBACTIN ESTERASE"/>
    <property type="match status" value="1"/>
</dbReference>
<proteinExistence type="predicted"/>
<dbReference type="InterPro" id="IPR050583">
    <property type="entry name" value="Mycobacterial_A85_antigen"/>
</dbReference>
<dbReference type="InterPro" id="IPR029058">
    <property type="entry name" value="AB_hydrolase_fold"/>
</dbReference>
<dbReference type="PANTHER" id="PTHR48098">
    <property type="entry name" value="ENTEROCHELIN ESTERASE-RELATED"/>
    <property type="match status" value="1"/>
</dbReference>
<dbReference type="Gene3D" id="3.40.50.1820">
    <property type="entry name" value="alpha/beta hydrolase"/>
    <property type="match status" value="1"/>
</dbReference>
<dbReference type="Pfam" id="PF00756">
    <property type="entry name" value="Esterase"/>
    <property type="match status" value="1"/>
</dbReference>
<evidence type="ECO:0000313" key="2">
    <source>
        <dbReference type="Proteomes" id="UP000219546"/>
    </source>
</evidence>
<sequence>MGTNQGTIEDYSLFSQELQEEIPLLIYKPSHFSTLYKYSVLIVQDGKDYFQMGRIGRTADLLYTEGKIENLIIVGIPYRNVEDRRTKYHPNGGKQQSYIRFLAHELVPFIDNHFPTYQVGSGRALGGDSLGATVSLMAALKYPNIFGKMLLHSPYVDEKVFNVVENFDQPHLVNLYHVIGKQETEVKMTNGEIMDFLQTNRELHDLIEAKAIQNFYDEFDGNHTWKYWQPDLKRALQIMFAKHETAG</sequence>
<dbReference type="InterPro" id="IPR000801">
    <property type="entry name" value="Esterase-like"/>
</dbReference>
<dbReference type="AlphaFoldDB" id="A0A285D2T0"/>
<accession>A0A285D2T0</accession>
<evidence type="ECO:0000313" key="1">
    <source>
        <dbReference type="EMBL" id="SNX74127.1"/>
    </source>
</evidence>
<dbReference type="OrthoDB" id="9803578at2"/>
<dbReference type="RefSeq" id="WP_097159800.1">
    <property type="nucleotide sequence ID" value="NZ_JBEPMQ010000008.1"/>
</dbReference>
<protein>
    <submittedName>
        <fullName evidence="1">Enterochelin esterase-like enzyme</fullName>
    </submittedName>
</protein>
<gene>
    <name evidence="1" type="ORF">SAMN05877753_108168</name>
</gene>
<name>A0A285D2T0_9BACI</name>
<organism evidence="1 2">
    <name type="scientific">Bacillus oleivorans</name>
    <dbReference type="NCBI Taxonomy" id="1448271"/>
    <lineage>
        <taxon>Bacteria</taxon>
        <taxon>Bacillati</taxon>
        <taxon>Bacillota</taxon>
        <taxon>Bacilli</taxon>
        <taxon>Bacillales</taxon>
        <taxon>Bacillaceae</taxon>
        <taxon>Bacillus</taxon>
    </lineage>
</organism>
<keyword evidence="2" id="KW-1185">Reference proteome</keyword>
<dbReference type="SUPFAM" id="SSF53474">
    <property type="entry name" value="alpha/beta-Hydrolases"/>
    <property type="match status" value="1"/>
</dbReference>
<dbReference type="Proteomes" id="UP000219546">
    <property type="component" value="Unassembled WGS sequence"/>
</dbReference>